<evidence type="ECO:0000259" key="2">
    <source>
        <dbReference type="PROSITE" id="PS50983"/>
    </source>
</evidence>
<dbReference type="PROSITE" id="PS50983">
    <property type="entry name" value="FE_B12_PBP"/>
    <property type="match status" value="1"/>
</dbReference>
<dbReference type="EMBL" id="VIFK01000037">
    <property type="protein sequence ID" value="TQE99820.1"/>
    <property type="molecule type" value="Genomic_DNA"/>
</dbReference>
<feature type="domain" description="Fe/B12 periplasmic-binding" evidence="2">
    <location>
        <begin position="30"/>
        <end position="281"/>
    </location>
</feature>
<comment type="caution">
    <text evidence="3">The sequence shown here is derived from an EMBL/GenBank/DDBJ whole genome shotgun (WGS) entry which is preliminary data.</text>
</comment>
<dbReference type="AlphaFoldDB" id="A0A540VST5"/>
<evidence type="ECO:0000313" key="3">
    <source>
        <dbReference type="EMBL" id="TQE99820.1"/>
    </source>
</evidence>
<feature type="chain" id="PRO_5021956974" evidence="1">
    <location>
        <begin position="27"/>
        <end position="281"/>
    </location>
</feature>
<feature type="signal peptide" evidence="1">
    <location>
        <begin position="1"/>
        <end position="26"/>
    </location>
</feature>
<evidence type="ECO:0000313" key="4">
    <source>
        <dbReference type="Proteomes" id="UP000315400"/>
    </source>
</evidence>
<dbReference type="Gene3D" id="3.40.50.1980">
    <property type="entry name" value="Nitrogenase molybdenum iron protein domain"/>
    <property type="match status" value="2"/>
</dbReference>
<dbReference type="SUPFAM" id="SSF53807">
    <property type="entry name" value="Helical backbone' metal receptor"/>
    <property type="match status" value="1"/>
</dbReference>
<dbReference type="STRING" id="1260251.SPISAL_00995"/>
<dbReference type="PANTHER" id="PTHR30535:SF34">
    <property type="entry name" value="MOLYBDATE-BINDING PROTEIN MOLA"/>
    <property type="match status" value="1"/>
</dbReference>
<dbReference type="InterPro" id="IPR002491">
    <property type="entry name" value="ABC_transptr_periplasmic_BD"/>
</dbReference>
<proteinExistence type="predicted"/>
<evidence type="ECO:0000256" key="1">
    <source>
        <dbReference type="SAM" id="SignalP"/>
    </source>
</evidence>
<accession>A0A540VST5</accession>
<organism evidence="3 4">
    <name type="scientific">Spiribacter salinus</name>
    <dbReference type="NCBI Taxonomy" id="1335746"/>
    <lineage>
        <taxon>Bacteria</taxon>
        <taxon>Pseudomonadati</taxon>
        <taxon>Pseudomonadota</taxon>
        <taxon>Gammaproteobacteria</taxon>
        <taxon>Chromatiales</taxon>
        <taxon>Ectothiorhodospiraceae</taxon>
        <taxon>Spiribacter</taxon>
    </lineage>
</organism>
<dbReference type="Proteomes" id="UP000315400">
    <property type="component" value="Unassembled WGS sequence"/>
</dbReference>
<name>A0A540VST5_9GAMM</name>
<gene>
    <name evidence="3" type="ORF">FKY71_06520</name>
</gene>
<reference evidence="3 4" key="1">
    <citation type="submission" date="2019-06" db="EMBL/GenBank/DDBJ databases">
        <title>Metagenome assembled Genome of Spiribacter salinus SL48-SHIP from the microbial mat of Salt Lake 48 (Novosibirsk region, Russia).</title>
        <authorList>
            <person name="Shipova A."/>
            <person name="Rozanov A.S."/>
            <person name="Bryanskaya A.V."/>
            <person name="Peltek S.E."/>
        </authorList>
    </citation>
    <scope>NUCLEOTIDE SEQUENCE [LARGE SCALE GENOMIC DNA]</scope>
    <source>
        <strain evidence="3">SL48-SHIP-2</strain>
    </source>
</reference>
<dbReference type="InterPro" id="IPR050902">
    <property type="entry name" value="ABC_Transporter_SBP"/>
</dbReference>
<dbReference type="PANTHER" id="PTHR30535">
    <property type="entry name" value="VITAMIN B12-BINDING PROTEIN"/>
    <property type="match status" value="1"/>
</dbReference>
<sequence length="281" mass="30180">MVARWRVWALAAVLWPALAFAQTADAAPQRVVSVNVCTDQLAMLVAGEDQLVSVSALSQDSSSSAMADEAAQYPANHGRAEEIHLLEPDLVIAGRFSATQMVSMLRRLDIPVEVFEPATSIADVRANIRRMGEVLGRTDQAEALVEAFDGQLAMLSEPPIDPPTAALYFPNGYTRGEDTLVGDIVKAAGFANLASDFEIQAGAHLPLEQLVLAGPELVITGSRHRGNSRSEAILQHPALDEAAQFGTHRGLTNRDWICGTPRVLAAIDRIGTLRGRLIGTR</sequence>
<protein>
    <submittedName>
        <fullName evidence="3">ABC transporter substrate-binding protein</fullName>
    </submittedName>
</protein>
<keyword evidence="1" id="KW-0732">Signal</keyword>
<dbReference type="Pfam" id="PF01497">
    <property type="entry name" value="Peripla_BP_2"/>
    <property type="match status" value="1"/>
</dbReference>